<evidence type="ECO:0000256" key="4">
    <source>
        <dbReference type="SAM" id="Phobius"/>
    </source>
</evidence>
<evidence type="ECO:0000313" key="6">
    <source>
        <dbReference type="EMBL" id="CZF81129.1"/>
    </source>
</evidence>
<keyword evidence="2 6" id="KW-0328">Glycosyltransferase</keyword>
<comment type="similarity">
    <text evidence="1">Belongs to the glycosyltransferase 2 family.</text>
</comment>
<dbReference type="STRING" id="1796497.GCE9029_02414"/>
<keyword evidence="7" id="KW-1185">Reference proteome</keyword>
<feature type="transmembrane region" description="Helical" evidence="4">
    <location>
        <begin position="301"/>
        <end position="320"/>
    </location>
</feature>
<gene>
    <name evidence="6" type="ORF">GCE9029_02414</name>
</gene>
<feature type="domain" description="Glycosyltransferase 2-like" evidence="5">
    <location>
        <begin position="55"/>
        <end position="219"/>
    </location>
</feature>
<reference evidence="7" key="1">
    <citation type="submission" date="2016-02" db="EMBL/GenBank/DDBJ databases">
        <authorList>
            <person name="Rodrigo-Torres Lidia"/>
            <person name="Arahal R.David."/>
        </authorList>
    </citation>
    <scope>NUCLEOTIDE SEQUENCE [LARGE SCALE GENOMIC DNA]</scope>
    <source>
        <strain evidence="7">CECT 9029</strain>
    </source>
</reference>
<dbReference type="InterPro" id="IPR001173">
    <property type="entry name" value="Glyco_trans_2-like"/>
</dbReference>
<sequence>MAYELIFWLTATSIALVIYHHLGYPLLLKMLVRCTPQTAAKDIAQTKDTELPTITVLMPAYNEAQWIAEKIRNLAMLDYPAHKLEVVVACDGCTDDTAQIARRASKEMVCRHLNVRVIEYLDNHGKVAVLNKAMATIHSDLVAMSDISALISYDALRLAAKRFQSKEVGVVNSRYCFLSPSEEEQQYWNYQNKIQRNEAQVGSALGAHGALYFIRRELFQPLALDTINDDFILPMKVVAQGYRADVLEDIRAVELEASSHSQDFRRRLRIGAGNCQQLFRLFECLHPSHRGVAFTFASGKALRVLMPFLMLTALAGSVYLAPTNLFFMAAAAGQVAIYSTVAIYQLFGFQPSNKISKALNYLVTGHTANLIGSLRYITGLEKGRWQRVTSDK</sequence>
<evidence type="ECO:0000256" key="1">
    <source>
        <dbReference type="ARBA" id="ARBA00006739"/>
    </source>
</evidence>
<feature type="transmembrane region" description="Helical" evidence="4">
    <location>
        <begin position="6"/>
        <end position="27"/>
    </location>
</feature>
<keyword evidence="3 6" id="KW-0808">Transferase</keyword>
<protein>
    <submittedName>
        <fullName evidence="6">Beta-monoglucosyldiacylglycerol synthase</fullName>
        <ecNumber evidence="6">2.4.1.-</ecNumber>
    </submittedName>
</protein>
<feature type="transmembrane region" description="Helical" evidence="4">
    <location>
        <begin position="326"/>
        <end position="347"/>
    </location>
</feature>
<dbReference type="PANTHER" id="PTHR43630">
    <property type="entry name" value="POLY-BETA-1,6-N-ACETYL-D-GLUCOSAMINE SYNTHASE"/>
    <property type="match status" value="1"/>
</dbReference>
<dbReference type="OrthoDB" id="9766971at2"/>
<dbReference type="Pfam" id="PF00535">
    <property type="entry name" value="Glycos_transf_2"/>
    <property type="match status" value="1"/>
</dbReference>
<dbReference type="EC" id="2.4.1.-" evidence="6"/>
<keyword evidence="4" id="KW-0472">Membrane</keyword>
<evidence type="ECO:0000256" key="2">
    <source>
        <dbReference type="ARBA" id="ARBA00022676"/>
    </source>
</evidence>
<dbReference type="SUPFAM" id="SSF53448">
    <property type="entry name" value="Nucleotide-diphospho-sugar transferases"/>
    <property type="match status" value="1"/>
</dbReference>
<dbReference type="EMBL" id="FIZX01000002">
    <property type="protein sequence ID" value="CZF81129.1"/>
    <property type="molecule type" value="Genomic_DNA"/>
</dbReference>
<name>A0A128F2X6_9GAMM</name>
<accession>A0A128F2X6</accession>
<proteinExistence type="inferred from homology"/>
<dbReference type="GO" id="GO:0016757">
    <property type="term" value="F:glycosyltransferase activity"/>
    <property type="evidence" value="ECO:0007669"/>
    <property type="project" value="UniProtKB-KW"/>
</dbReference>
<keyword evidence="4" id="KW-0812">Transmembrane</keyword>
<dbReference type="RefSeq" id="WP_062663487.1">
    <property type="nucleotide sequence ID" value="NZ_FIZX01000002.1"/>
</dbReference>
<dbReference type="InterPro" id="IPR029044">
    <property type="entry name" value="Nucleotide-diphossugar_trans"/>
</dbReference>
<dbReference type="AlphaFoldDB" id="A0A128F2X6"/>
<dbReference type="Proteomes" id="UP000071641">
    <property type="component" value="Unassembled WGS sequence"/>
</dbReference>
<organism evidence="6 7">
    <name type="scientific">Grimontia celer</name>
    <dbReference type="NCBI Taxonomy" id="1796497"/>
    <lineage>
        <taxon>Bacteria</taxon>
        <taxon>Pseudomonadati</taxon>
        <taxon>Pseudomonadota</taxon>
        <taxon>Gammaproteobacteria</taxon>
        <taxon>Vibrionales</taxon>
        <taxon>Vibrionaceae</taxon>
        <taxon>Grimontia</taxon>
    </lineage>
</organism>
<evidence type="ECO:0000256" key="3">
    <source>
        <dbReference type="ARBA" id="ARBA00022679"/>
    </source>
</evidence>
<dbReference type="CDD" id="cd06439">
    <property type="entry name" value="CESA_like_1"/>
    <property type="match status" value="1"/>
</dbReference>
<dbReference type="Gene3D" id="3.90.550.10">
    <property type="entry name" value="Spore Coat Polysaccharide Biosynthesis Protein SpsA, Chain A"/>
    <property type="match status" value="1"/>
</dbReference>
<evidence type="ECO:0000259" key="5">
    <source>
        <dbReference type="Pfam" id="PF00535"/>
    </source>
</evidence>
<keyword evidence="4" id="KW-1133">Transmembrane helix</keyword>
<dbReference type="PANTHER" id="PTHR43630:SF1">
    <property type="entry name" value="POLY-BETA-1,6-N-ACETYL-D-GLUCOSAMINE SYNTHASE"/>
    <property type="match status" value="1"/>
</dbReference>
<evidence type="ECO:0000313" key="7">
    <source>
        <dbReference type="Proteomes" id="UP000071641"/>
    </source>
</evidence>